<evidence type="ECO:0000256" key="3">
    <source>
        <dbReference type="ARBA" id="ARBA00023163"/>
    </source>
</evidence>
<keyword evidence="6" id="KW-1185">Reference proteome</keyword>
<dbReference type="InterPro" id="IPR009057">
    <property type="entry name" value="Homeodomain-like_sf"/>
</dbReference>
<dbReference type="Gene3D" id="1.10.357.10">
    <property type="entry name" value="Tetracycline Repressor, domain 2"/>
    <property type="match status" value="1"/>
</dbReference>
<name>K0F6D1_NOCB7</name>
<dbReference type="RefSeq" id="WP_014985856.1">
    <property type="nucleotide sequence ID" value="NC_018681.1"/>
</dbReference>
<keyword evidence="2" id="KW-0238">DNA-binding</keyword>
<dbReference type="PANTHER" id="PTHR30055">
    <property type="entry name" value="HTH-TYPE TRANSCRIPTIONAL REGULATOR RUTR"/>
    <property type="match status" value="1"/>
</dbReference>
<keyword evidence="1" id="KW-0805">Transcription regulation</keyword>
<feature type="domain" description="HTH tetR-type" evidence="4">
    <location>
        <begin position="28"/>
        <end position="70"/>
    </location>
</feature>
<proteinExistence type="predicted"/>
<dbReference type="InterPro" id="IPR050109">
    <property type="entry name" value="HTH-type_TetR-like_transc_reg"/>
</dbReference>
<dbReference type="Pfam" id="PF00440">
    <property type="entry name" value="TetR_N"/>
    <property type="match status" value="1"/>
</dbReference>
<evidence type="ECO:0000313" key="6">
    <source>
        <dbReference type="Proteomes" id="UP000006304"/>
    </source>
</evidence>
<evidence type="ECO:0000256" key="2">
    <source>
        <dbReference type="ARBA" id="ARBA00023125"/>
    </source>
</evidence>
<reference evidence="5 6" key="1">
    <citation type="journal article" date="2012" name="J. Bacteriol.">
        <title>Complete genome sequence of Nocardia brasiliensis HUJEG-1.</title>
        <authorList>
            <person name="Vera-Cabrera L."/>
            <person name="Ortiz-Lopez R."/>
            <person name="Elizondo-Gonzalez R."/>
            <person name="Perez-Maya A.A."/>
            <person name="Ocampo-Candiani J."/>
        </authorList>
    </citation>
    <scope>NUCLEOTIDE SEQUENCE [LARGE SCALE GENOMIC DNA]</scope>
    <source>
        <strain evidence="6">ATCC 700358</strain>
    </source>
</reference>
<dbReference type="Gene3D" id="1.10.10.60">
    <property type="entry name" value="Homeodomain-like"/>
    <property type="match status" value="1"/>
</dbReference>
<keyword evidence="3" id="KW-0804">Transcription</keyword>
<organism evidence="5 6">
    <name type="scientific">Nocardia brasiliensis (strain ATCC 700358 / HUJEG-1)</name>
    <dbReference type="NCBI Taxonomy" id="1133849"/>
    <lineage>
        <taxon>Bacteria</taxon>
        <taxon>Bacillati</taxon>
        <taxon>Actinomycetota</taxon>
        <taxon>Actinomycetes</taxon>
        <taxon>Mycobacteriales</taxon>
        <taxon>Nocardiaceae</taxon>
        <taxon>Nocardia</taxon>
    </lineage>
</organism>
<dbReference type="PANTHER" id="PTHR30055:SF151">
    <property type="entry name" value="TRANSCRIPTIONAL REGULATORY PROTEIN"/>
    <property type="match status" value="1"/>
</dbReference>
<evidence type="ECO:0000259" key="4">
    <source>
        <dbReference type="Pfam" id="PF00440"/>
    </source>
</evidence>
<dbReference type="InterPro" id="IPR001647">
    <property type="entry name" value="HTH_TetR"/>
</dbReference>
<dbReference type="HOGENOM" id="CLU_107911_0_0_11"/>
<evidence type="ECO:0000313" key="5">
    <source>
        <dbReference type="EMBL" id="AFU03001.1"/>
    </source>
</evidence>
<sequence>MADVNRLQRTYRSPVREEAARRTRDIVVRAAMQVFAERGYAGATIDQIATCAGVSRPTVFAAGNKAQLFALARQYVDNDGDATEADSTMAQILTIDDPRRLLERFATHTAAIMRRARPLQGVLEQAAGTDPELAELLQSTQQQLLETAGSVVAAVAATRSLRRGISRRTATDVLWLQLQYTNYQRLVDERGWSHREFERWHATAMIATLLEPNHE</sequence>
<dbReference type="KEGG" id="nbr:O3I_025250"/>
<protein>
    <submittedName>
        <fullName evidence="5">TetR family transcriptional regulator</fullName>
    </submittedName>
</protein>
<dbReference type="eggNOG" id="COG1309">
    <property type="taxonomic scope" value="Bacteria"/>
</dbReference>
<dbReference type="EMBL" id="CP003876">
    <property type="protein sequence ID" value="AFU03001.1"/>
    <property type="molecule type" value="Genomic_DNA"/>
</dbReference>
<dbReference type="GO" id="GO:0000976">
    <property type="term" value="F:transcription cis-regulatory region binding"/>
    <property type="evidence" value="ECO:0007669"/>
    <property type="project" value="TreeGrafter"/>
</dbReference>
<gene>
    <name evidence="5" type="ORF">O3I_025250</name>
</gene>
<accession>K0F6D1</accession>
<dbReference type="AlphaFoldDB" id="K0F6D1"/>
<evidence type="ECO:0000256" key="1">
    <source>
        <dbReference type="ARBA" id="ARBA00023015"/>
    </source>
</evidence>
<dbReference type="GO" id="GO:0003700">
    <property type="term" value="F:DNA-binding transcription factor activity"/>
    <property type="evidence" value="ECO:0007669"/>
    <property type="project" value="TreeGrafter"/>
</dbReference>
<dbReference type="SUPFAM" id="SSF46689">
    <property type="entry name" value="Homeodomain-like"/>
    <property type="match status" value="1"/>
</dbReference>
<dbReference type="Proteomes" id="UP000006304">
    <property type="component" value="Chromosome"/>
</dbReference>